<dbReference type="InterPro" id="IPR012877">
    <property type="entry name" value="Dhs-27"/>
</dbReference>
<dbReference type="WBParaSite" id="PDA_v2.g3297.t1">
    <property type="protein sequence ID" value="PDA_v2.g3297.t1"/>
    <property type="gene ID" value="PDA_v2.g3297"/>
</dbReference>
<dbReference type="SUPFAM" id="SSF56112">
    <property type="entry name" value="Protein kinase-like (PK-like)"/>
    <property type="match status" value="1"/>
</dbReference>
<dbReference type="InterPro" id="IPR052961">
    <property type="entry name" value="Oxido-Kinase-like_Enzymes"/>
</dbReference>
<name>A0A914QJD6_9BILA</name>
<organism evidence="1 2">
    <name type="scientific">Panagrolaimus davidi</name>
    <dbReference type="NCBI Taxonomy" id="227884"/>
    <lineage>
        <taxon>Eukaryota</taxon>
        <taxon>Metazoa</taxon>
        <taxon>Ecdysozoa</taxon>
        <taxon>Nematoda</taxon>
        <taxon>Chromadorea</taxon>
        <taxon>Rhabditida</taxon>
        <taxon>Tylenchina</taxon>
        <taxon>Panagrolaimomorpha</taxon>
        <taxon>Panagrolaimoidea</taxon>
        <taxon>Panagrolaimidae</taxon>
        <taxon>Panagrolaimus</taxon>
    </lineage>
</organism>
<keyword evidence="1" id="KW-1185">Reference proteome</keyword>
<protein>
    <submittedName>
        <fullName evidence="2">Aminoglycoside phosphotransferase domain-containing protein</fullName>
    </submittedName>
</protein>
<dbReference type="PANTHER" id="PTHR23020">
    <property type="entry name" value="UNCHARACTERIZED NUCLEAR HORMONE RECEPTOR-RELATED"/>
    <property type="match status" value="1"/>
</dbReference>
<dbReference type="Proteomes" id="UP000887578">
    <property type="component" value="Unplaced"/>
</dbReference>
<dbReference type="InterPro" id="IPR011009">
    <property type="entry name" value="Kinase-like_dom_sf"/>
</dbReference>
<accession>A0A914QJD6</accession>
<evidence type="ECO:0000313" key="1">
    <source>
        <dbReference type="Proteomes" id="UP000887578"/>
    </source>
</evidence>
<reference evidence="2" key="1">
    <citation type="submission" date="2022-11" db="UniProtKB">
        <authorList>
            <consortium name="WormBaseParasite"/>
        </authorList>
    </citation>
    <scope>IDENTIFICATION</scope>
</reference>
<proteinExistence type="predicted"/>
<dbReference type="Pfam" id="PF07914">
    <property type="entry name" value="DUF1679"/>
    <property type="match status" value="1"/>
</dbReference>
<sequence length="288" mass="32897">MLIPDVVDLKKPIYGKTLNVEWLLDSLRCNDKIYQKLHGDRAVKDVTFYDVSGGKGFLSVVLRCTVHFIDSTSAKDVYHTILKVPGLESIEEANKKSDHDMEEHNKNRDRHAFLMESHQFECDFYNTLAPILNAPCPKVYKTEELIFGKKEGVLHMEDLTLRGKTISHFENINLSQVKSVIKAIAHMHKNILTADKALWQGKFLKNQTAFADLVSALDSMIEPLVKKMHGDMHSGNIMWAIDEEGNIQNELAAFVDWQIMHEGGGLLDPFFKKEGFRNISFFPTLRYS</sequence>
<evidence type="ECO:0000313" key="2">
    <source>
        <dbReference type="WBParaSite" id="PDA_v2.g3297.t1"/>
    </source>
</evidence>
<dbReference type="AlphaFoldDB" id="A0A914QJD6"/>
<dbReference type="PANTHER" id="PTHR23020:SF41">
    <property type="entry name" value="AMINOGLYCOSIDE PHOSPHOTRANSFERASE DOMAIN-CONTAINING PROTEIN"/>
    <property type="match status" value="1"/>
</dbReference>